<feature type="signal peptide" evidence="5">
    <location>
        <begin position="1"/>
        <end position="19"/>
    </location>
</feature>
<feature type="chain" id="PRO_5046376121" evidence="5">
    <location>
        <begin position="20"/>
        <end position="254"/>
    </location>
</feature>
<dbReference type="Proteomes" id="UP001500171">
    <property type="component" value="Unassembled WGS sequence"/>
</dbReference>
<dbReference type="InterPro" id="IPR001638">
    <property type="entry name" value="Solute-binding_3/MltF_N"/>
</dbReference>
<feature type="domain" description="Solute-binding protein family 3/N-terminal" evidence="6">
    <location>
        <begin position="30"/>
        <end position="251"/>
    </location>
</feature>
<comment type="similarity">
    <text evidence="2 4">Belongs to the bacterial solute-binding protein 3 family.</text>
</comment>
<evidence type="ECO:0000256" key="3">
    <source>
        <dbReference type="ARBA" id="ARBA00022729"/>
    </source>
</evidence>
<reference evidence="8" key="1">
    <citation type="journal article" date="2019" name="Int. J. Syst. Evol. Microbiol.">
        <title>The Global Catalogue of Microorganisms (GCM) 10K type strain sequencing project: providing services to taxonomists for standard genome sequencing and annotation.</title>
        <authorList>
            <consortium name="The Broad Institute Genomics Platform"/>
            <consortium name="The Broad Institute Genome Sequencing Center for Infectious Disease"/>
            <person name="Wu L."/>
            <person name="Ma J."/>
        </authorList>
    </citation>
    <scope>NUCLEOTIDE SEQUENCE [LARGE SCALE GENOMIC DNA]</scope>
    <source>
        <strain evidence="8">JCM 18050</strain>
    </source>
</reference>
<dbReference type="Pfam" id="PF00497">
    <property type="entry name" value="SBP_bac_3"/>
    <property type="match status" value="1"/>
</dbReference>
<dbReference type="PANTHER" id="PTHR35936">
    <property type="entry name" value="MEMBRANE-BOUND LYTIC MUREIN TRANSGLYCOSYLASE F"/>
    <property type="match status" value="1"/>
</dbReference>
<evidence type="ECO:0000256" key="2">
    <source>
        <dbReference type="ARBA" id="ARBA00010333"/>
    </source>
</evidence>
<accession>A0ABP9N4Z5</accession>
<dbReference type="SUPFAM" id="SSF53850">
    <property type="entry name" value="Periplasmic binding protein-like II"/>
    <property type="match status" value="1"/>
</dbReference>
<dbReference type="InterPro" id="IPR018313">
    <property type="entry name" value="SBP_3_CS"/>
</dbReference>
<dbReference type="SMART" id="SM00062">
    <property type="entry name" value="PBPb"/>
    <property type="match status" value="1"/>
</dbReference>
<evidence type="ECO:0000259" key="6">
    <source>
        <dbReference type="SMART" id="SM00062"/>
    </source>
</evidence>
<comment type="subcellular location">
    <subcellularLocation>
        <location evidence="1">Cell envelope</location>
    </subcellularLocation>
</comment>
<gene>
    <name evidence="7" type="ORF">GCM10023211_09480</name>
</gene>
<keyword evidence="3 5" id="KW-0732">Signal</keyword>
<evidence type="ECO:0000256" key="1">
    <source>
        <dbReference type="ARBA" id="ARBA00004196"/>
    </source>
</evidence>
<keyword evidence="8" id="KW-1185">Reference proteome</keyword>
<dbReference type="RefSeq" id="WP_345489338.1">
    <property type="nucleotide sequence ID" value="NZ_BAABHY010000001.1"/>
</dbReference>
<dbReference type="PROSITE" id="PS01039">
    <property type="entry name" value="SBP_BACTERIAL_3"/>
    <property type="match status" value="1"/>
</dbReference>
<evidence type="ECO:0000313" key="7">
    <source>
        <dbReference type="EMBL" id="GAA5107883.1"/>
    </source>
</evidence>
<sequence>MKKVLLILVLLLTAQSLSARTFEQIQSSGMLRIGVPADYAPLAYFDNNKLVGFDIDLAKDLAHSLNVVPVFVISSWPTLSQDLADDKFDIAMGGVTYTTARAEQFLLSKQIVPNGKIALASCASAPKLVDLQHINQAEVKVVVNPGGTNESFVNRYIDTAQVIRVKNNIDNLQALRDKTADMMVTDLIEGYHYAYTEPGVLCMATTTPFTGTKSYKAYMMQKQNDELLIFVDNWLAHADIENVAKRWGVHTSND</sequence>
<evidence type="ECO:0000313" key="8">
    <source>
        <dbReference type="Proteomes" id="UP001500171"/>
    </source>
</evidence>
<dbReference type="PANTHER" id="PTHR35936:SF19">
    <property type="entry name" value="AMINO-ACID-BINDING PROTEIN YXEM-RELATED"/>
    <property type="match status" value="1"/>
</dbReference>
<evidence type="ECO:0000256" key="5">
    <source>
        <dbReference type="SAM" id="SignalP"/>
    </source>
</evidence>
<evidence type="ECO:0000256" key="4">
    <source>
        <dbReference type="RuleBase" id="RU003744"/>
    </source>
</evidence>
<comment type="caution">
    <text evidence="7">The sequence shown here is derived from an EMBL/GenBank/DDBJ whole genome shotgun (WGS) entry which is preliminary data.</text>
</comment>
<organism evidence="7 8">
    <name type="scientific">Orbus sasakiae</name>
    <dbReference type="NCBI Taxonomy" id="1078475"/>
    <lineage>
        <taxon>Bacteria</taxon>
        <taxon>Pseudomonadati</taxon>
        <taxon>Pseudomonadota</taxon>
        <taxon>Gammaproteobacteria</taxon>
        <taxon>Orbales</taxon>
        <taxon>Orbaceae</taxon>
        <taxon>Orbus</taxon>
    </lineage>
</organism>
<protein>
    <submittedName>
        <fullName evidence="7">Transporter substrate-binding domain-containing protein</fullName>
    </submittedName>
</protein>
<name>A0ABP9N4Z5_9GAMM</name>
<proteinExistence type="inferred from homology"/>
<dbReference type="Gene3D" id="3.40.190.10">
    <property type="entry name" value="Periplasmic binding protein-like II"/>
    <property type="match status" value="2"/>
</dbReference>
<dbReference type="EMBL" id="BAABHY010000001">
    <property type="protein sequence ID" value="GAA5107883.1"/>
    <property type="molecule type" value="Genomic_DNA"/>
</dbReference>